<evidence type="ECO:0000313" key="2">
    <source>
        <dbReference type="Proteomes" id="UP000558113"/>
    </source>
</evidence>
<name>A0A7X5BWP0_9BACL</name>
<evidence type="ECO:0000313" key="1">
    <source>
        <dbReference type="EMBL" id="NBC67727.1"/>
    </source>
</evidence>
<organism evidence="1 2">
    <name type="scientific">Paenibacillus sacheonensis</name>
    <dbReference type="NCBI Taxonomy" id="742054"/>
    <lineage>
        <taxon>Bacteria</taxon>
        <taxon>Bacillati</taxon>
        <taxon>Bacillota</taxon>
        <taxon>Bacilli</taxon>
        <taxon>Bacillales</taxon>
        <taxon>Paenibacillaceae</taxon>
        <taxon>Paenibacillus</taxon>
    </lineage>
</organism>
<dbReference type="Proteomes" id="UP000558113">
    <property type="component" value="Unassembled WGS sequence"/>
</dbReference>
<accession>A0A7X5BWP0</accession>
<sequence>MLDAEFIHSRIISWIDFLHEGEAKAESMYKLLIPRRTGNWKHLLKNAVDMRRENEYDKLIKVNE</sequence>
<dbReference type="AlphaFoldDB" id="A0A7X5BWP0"/>
<comment type="caution">
    <text evidence="1">The sequence shown here is derived from an EMBL/GenBank/DDBJ whole genome shotgun (WGS) entry which is preliminary data.</text>
</comment>
<proteinExistence type="predicted"/>
<reference evidence="1 2" key="1">
    <citation type="submission" date="2020-01" db="EMBL/GenBank/DDBJ databases">
        <title>Paenibacillus soybeanensis sp. nov. isolated from the nodules of soybean (Glycine max(L.) Merr).</title>
        <authorList>
            <person name="Wang H."/>
        </authorList>
    </citation>
    <scope>NUCLEOTIDE SEQUENCE [LARGE SCALE GENOMIC DNA]</scope>
    <source>
        <strain evidence="1 2">DSM 23054</strain>
    </source>
</reference>
<protein>
    <submittedName>
        <fullName evidence="1">Uncharacterized protein</fullName>
    </submittedName>
</protein>
<gene>
    <name evidence="1" type="ORF">GT003_01825</name>
</gene>
<dbReference type="EMBL" id="JAAAMU010000001">
    <property type="protein sequence ID" value="NBC67727.1"/>
    <property type="molecule type" value="Genomic_DNA"/>
</dbReference>
<keyword evidence="2" id="KW-1185">Reference proteome</keyword>